<evidence type="ECO:0000256" key="5">
    <source>
        <dbReference type="ARBA" id="ARBA00022989"/>
    </source>
</evidence>
<feature type="domain" description="ABC transmembrane type-1" evidence="8">
    <location>
        <begin position="11"/>
        <end position="71"/>
    </location>
</feature>
<gene>
    <name evidence="9" type="ORF">RG540_PA02310</name>
</gene>
<keyword evidence="10" id="KW-1185">Reference proteome</keyword>
<dbReference type="PANTHER" id="PTHR30151">
    <property type="entry name" value="ALKANE SULFONATE ABC TRANSPORTER-RELATED, MEMBRANE SUBUNIT"/>
    <property type="match status" value="1"/>
</dbReference>
<dbReference type="Gene3D" id="1.10.3720.10">
    <property type="entry name" value="MetI-like"/>
    <property type="match status" value="1"/>
</dbReference>
<dbReference type="eggNOG" id="COG0600">
    <property type="taxonomic scope" value="Bacteria"/>
</dbReference>
<evidence type="ECO:0000256" key="3">
    <source>
        <dbReference type="ARBA" id="ARBA00022475"/>
    </source>
</evidence>
<dbReference type="Pfam" id="PF00528">
    <property type="entry name" value="BPD_transp_1"/>
    <property type="match status" value="1"/>
</dbReference>
<dbReference type="GO" id="GO:0005886">
    <property type="term" value="C:plasma membrane"/>
    <property type="evidence" value="ECO:0007669"/>
    <property type="project" value="UniProtKB-SubCell"/>
</dbReference>
<dbReference type="InterPro" id="IPR000515">
    <property type="entry name" value="MetI-like"/>
</dbReference>
<dbReference type="PATRIC" id="fig|1028800.3.peg.4842"/>
<keyword evidence="5 7" id="KW-1133">Transmembrane helix</keyword>
<keyword evidence="3" id="KW-1003">Cell membrane</keyword>
<dbReference type="AlphaFoldDB" id="A0A068SYJ6"/>
<sequence>MPVLEVFRVAIFEVARNPNASRLTTYLTVALPGAFPGIFTGLKICLGTALILLVAVEFSTADSGVGFLVISLLGLLFSYAVDSCERLLVPWRQTFR</sequence>
<keyword evidence="9" id="KW-0614">Plasmid</keyword>
<dbReference type="InterPro" id="IPR035906">
    <property type="entry name" value="MetI-like_sf"/>
</dbReference>
<evidence type="ECO:0000313" key="9">
    <source>
        <dbReference type="EMBL" id="CDN50909.1"/>
    </source>
</evidence>
<evidence type="ECO:0000256" key="1">
    <source>
        <dbReference type="ARBA" id="ARBA00004651"/>
    </source>
</evidence>
<feature type="transmembrane region" description="Helical" evidence="7">
    <location>
        <begin position="34"/>
        <end position="56"/>
    </location>
</feature>
<geneLocation type="plasmid" evidence="10">
    <name>II</name>
</geneLocation>
<keyword evidence="2" id="KW-0813">Transport</keyword>
<evidence type="ECO:0000256" key="2">
    <source>
        <dbReference type="ARBA" id="ARBA00022448"/>
    </source>
</evidence>
<accession>A0A068SYJ6</accession>
<keyword evidence="4 7" id="KW-0812">Transmembrane</keyword>
<evidence type="ECO:0000256" key="7">
    <source>
        <dbReference type="SAM" id="Phobius"/>
    </source>
</evidence>
<proteinExistence type="predicted"/>
<dbReference type="HOGENOM" id="CLU_2356836_0_0_5"/>
<evidence type="ECO:0000256" key="4">
    <source>
        <dbReference type="ARBA" id="ARBA00022692"/>
    </source>
</evidence>
<evidence type="ECO:0000259" key="8">
    <source>
        <dbReference type="Pfam" id="PF00528"/>
    </source>
</evidence>
<dbReference type="KEGG" id="ngg:RG540_PA02310"/>
<dbReference type="SUPFAM" id="SSF161098">
    <property type="entry name" value="MetI-like"/>
    <property type="match status" value="1"/>
</dbReference>
<evidence type="ECO:0000256" key="6">
    <source>
        <dbReference type="ARBA" id="ARBA00023136"/>
    </source>
</evidence>
<protein>
    <recommendedName>
        <fullName evidence="8">ABC transmembrane type-1 domain-containing protein</fullName>
    </recommendedName>
</protein>
<organism evidence="9 10">
    <name type="scientific">Neorhizobium galegae bv. orientalis str. HAMBI 540</name>
    <dbReference type="NCBI Taxonomy" id="1028800"/>
    <lineage>
        <taxon>Bacteria</taxon>
        <taxon>Pseudomonadati</taxon>
        <taxon>Pseudomonadota</taxon>
        <taxon>Alphaproteobacteria</taxon>
        <taxon>Hyphomicrobiales</taxon>
        <taxon>Rhizobiaceae</taxon>
        <taxon>Rhizobium/Agrobacterium group</taxon>
        <taxon>Neorhizobium</taxon>
    </lineage>
</organism>
<dbReference type="Proteomes" id="UP000028181">
    <property type="component" value="Plasmid pHAMBI540a"/>
</dbReference>
<reference evidence="10" key="1">
    <citation type="journal article" date="2014" name="BMC Genomics">
        <title>Genome sequencing of two Neorhizobium galegae strains reveals a noeT gene responsible for the unusual acetylation of the nodulation factors.</title>
        <authorList>
            <person name="Osterman J."/>
            <person name="Marsh J."/>
            <person name="Laine P.K."/>
            <person name="Zeng Z."/>
            <person name="Alatalo E."/>
            <person name="Sullivan J.T."/>
            <person name="Young J.P."/>
            <person name="Thomas-Oates J."/>
            <person name="Paulin L."/>
            <person name="Lindstrom K."/>
        </authorList>
    </citation>
    <scope>NUCLEOTIDE SEQUENCE [LARGE SCALE GENOMIC DNA]</scope>
    <source>
        <strain evidence="10">HAMBI 540</strain>
    </source>
</reference>
<dbReference type="GeneID" id="96993141"/>
<keyword evidence="6 7" id="KW-0472">Membrane</keyword>
<feature type="transmembrane region" description="Helical" evidence="7">
    <location>
        <begin position="63"/>
        <end position="81"/>
    </location>
</feature>
<dbReference type="GO" id="GO:0055085">
    <property type="term" value="P:transmembrane transport"/>
    <property type="evidence" value="ECO:0007669"/>
    <property type="project" value="InterPro"/>
</dbReference>
<dbReference type="EMBL" id="HG938354">
    <property type="protein sequence ID" value="CDN50909.1"/>
    <property type="molecule type" value="Genomic_DNA"/>
</dbReference>
<dbReference type="PANTHER" id="PTHR30151:SF0">
    <property type="entry name" value="ABC TRANSPORTER PERMEASE PROTEIN MJ0413-RELATED"/>
    <property type="match status" value="1"/>
</dbReference>
<dbReference type="OrthoDB" id="9799271at2"/>
<name>A0A068SYJ6_NEOGA</name>
<evidence type="ECO:0000313" key="10">
    <source>
        <dbReference type="Proteomes" id="UP000028181"/>
    </source>
</evidence>
<comment type="subcellular location">
    <subcellularLocation>
        <location evidence="1">Cell membrane</location>
        <topology evidence="1">Multi-pass membrane protein</topology>
    </subcellularLocation>
</comment>
<dbReference type="RefSeq" id="WP_051909717.1">
    <property type="nucleotide sequence ID" value="NZ_HG938354.1"/>
</dbReference>